<dbReference type="AlphaFoldDB" id="A0A840DXB1"/>
<dbReference type="InterPro" id="IPR023696">
    <property type="entry name" value="Ureohydrolase_dom_sf"/>
</dbReference>
<organism evidence="1 2">
    <name type="scientific">Neolewinella aquimaris</name>
    <dbReference type="NCBI Taxonomy" id="1835722"/>
    <lineage>
        <taxon>Bacteria</taxon>
        <taxon>Pseudomonadati</taxon>
        <taxon>Bacteroidota</taxon>
        <taxon>Saprospiria</taxon>
        <taxon>Saprospirales</taxon>
        <taxon>Lewinellaceae</taxon>
        <taxon>Neolewinella</taxon>
    </lineage>
</organism>
<keyword evidence="2" id="KW-1185">Reference proteome</keyword>
<evidence type="ECO:0000313" key="1">
    <source>
        <dbReference type="EMBL" id="MBB4077570.1"/>
    </source>
</evidence>
<protein>
    <recommendedName>
        <fullName evidence="3">Arginase</fullName>
    </recommendedName>
</protein>
<gene>
    <name evidence="1" type="ORF">GGR28_000171</name>
</gene>
<evidence type="ECO:0008006" key="3">
    <source>
        <dbReference type="Google" id="ProtNLM"/>
    </source>
</evidence>
<dbReference type="Gene3D" id="3.40.800.10">
    <property type="entry name" value="Ureohydrolase domain"/>
    <property type="match status" value="1"/>
</dbReference>
<dbReference type="RefSeq" id="WP_183493828.1">
    <property type="nucleotide sequence ID" value="NZ_JACIFF010000001.1"/>
</dbReference>
<reference evidence="1 2" key="1">
    <citation type="submission" date="2020-08" db="EMBL/GenBank/DDBJ databases">
        <title>Genomic Encyclopedia of Type Strains, Phase IV (KMG-IV): sequencing the most valuable type-strain genomes for metagenomic binning, comparative biology and taxonomic classification.</title>
        <authorList>
            <person name="Goeker M."/>
        </authorList>
    </citation>
    <scope>NUCLEOTIDE SEQUENCE [LARGE SCALE GENOMIC DNA]</scope>
    <source>
        <strain evidence="1 2">DSM 105137</strain>
    </source>
</reference>
<evidence type="ECO:0000313" key="2">
    <source>
        <dbReference type="Proteomes" id="UP000576209"/>
    </source>
</evidence>
<sequence>MYSTWLSSSPLDPTTFGPASVAGHLTADPSPTTRVALIGVNAATADAVRHHLYSHYWDFGGLDLVDLGNLRKQTIDFTIPLLRELYSAGIVPILLGDQDRMLSAQYLAFGELNRQVGIFAVDQRVNLRSSGELGPDRALDAAIYREAPPVFHLSHAGSQRHLVDPGLEYLFAARHFENYPLGQSRANLADLEPAIRDADLFALGLGAIQWSEAPAQGGHHPSGFSLQEASQLCYYAGNSDRLASFGLYGFDLEHPNQDGRQLTAAAYAQLAWYFLHGLSRRVKDFPVSLTGMAEYVVDTTLAGRLTFWRSPRSSRWWVQVPTETYRGEARNRLVSCSYQDYLTSSKEGKLPDRILSAFSRY</sequence>
<accession>A0A840DXB1</accession>
<comment type="caution">
    <text evidence="1">The sequence shown here is derived from an EMBL/GenBank/DDBJ whole genome shotgun (WGS) entry which is preliminary data.</text>
</comment>
<dbReference type="SUPFAM" id="SSF52768">
    <property type="entry name" value="Arginase/deacetylase"/>
    <property type="match status" value="1"/>
</dbReference>
<name>A0A840DXB1_9BACT</name>
<dbReference type="EMBL" id="JACIFF010000001">
    <property type="protein sequence ID" value="MBB4077570.1"/>
    <property type="molecule type" value="Genomic_DNA"/>
</dbReference>
<proteinExistence type="predicted"/>
<dbReference type="Proteomes" id="UP000576209">
    <property type="component" value="Unassembled WGS sequence"/>
</dbReference>